<proteinExistence type="predicted"/>
<protein>
    <submittedName>
        <fullName evidence="1 3">Uncharacterized protein</fullName>
    </submittedName>
</protein>
<dbReference type="EMBL" id="UZAH01026429">
    <property type="protein sequence ID" value="VDO80558.1"/>
    <property type="molecule type" value="Genomic_DNA"/>
</dbReference>
<dbReference type="Proteomes" id="UP000050761">
    <property type="component" value="Unassembled WGS sequence"/>
</dbReference>
<gene>
    <name evidence="1" type="ORF">HPBE_LOCUS9404</name>
</gene>
<dbReference type="WBParaSite" id="HPBE_0000940301-mRNA-1">
    <property type="protein sequence ID" value="HPBE_0000940301-mRNA-1"/>
    <property type="gene ID" value="HPBE_0000940301"/>
</dbReference>
<evidence type="ECO:0000313" key="3">
    <source>
        <dbReference type="WBParaSite" id="HPBE_0000940301-mRNA-1"/>
    </source>
</evidence>
<keyword evidence="2" id="KW-1185">Reference proteome</keyword>
<reference evidence="3" key="2">
    <citation type="submission" date="2019-09" db="UniProtKB">
        <authorList>
            <consortium name="WormBaseParasite"/>
        </authorList>
    </citation>
    <scope>IDENTIFICATION</scope>
</reference>
<name>A0A183FP86_HELPZ</name>
<evidence type="ECO:0000313" key="2">
    <source>
        <dbReference type="Proteomes" id="UP000050761"/>
    </source>
</evidence>
<accession>A0A3P8BW12</accession>
<evidence type="ECO:0000313" key="1">
    <source>
        <dbReference type="EMBL" id="VDO80558.1"/>
    </source>
</evidence>
<dbReference type="AlphaFoldDB" id="A0A183FP86"/>
<dbReference type="OrthoDB" id="5849210at2759"/>
<sequence length="84" mass="9648">MWCWFTGVLYDRKISGHLKSKIYRAVVLSIVTYGAECWPATKEAETRLSIMEAKMLRWMAGVTRMDCIRSDAIWQMIGVTSIAD</sequence>
<organism evidence="2 3">
    <name type="scientific">Heligmosomoides polygyrus</name>
    <name type="common">Parasitic roundworm</name>
    <dbReference type="NCBI Taxonomy" id="6339"/>
    <lineage>
        <taxon>Eukaryota</taxon>
        <taxon>Metazoa</taxon>
        <taxon>Ecdysozoa</taxon>
        <taxon>Nematoda</taxon>
        <taxon>Chromadorea</taxon>
        <taxon>Rhabditida</taxon>
        <taxon>Rhabditina</taxon>
        <taxon>Rhabditomorpha</taxon>
        <taxon>Strongyloidea</taxon>
        <taxon>Heligmosomidae</taxon>
        <taxon>Heligmosomoides</taxon>
    </lineage>
</organism>
<reference evidence="1 2" key="1">
    <citation type="submission" date="2018-11" db="EMBL/GenBank/DDBJ databases">
        <authorList>
            <consortium name="Pathogen Informatics"/>
        </authorList>
    </citation>
    <scope>NUCLEOTIDE SEQUENCE [LARGE SCALE GENOMIC DNA]</scope>
</reference>
<accession>A0A183FP86</accession>